<reference evidence="4" key="1">
    <citation type="submission" date="2018-01" db="EMBL/GenBank/DDBJ databases">
        <authorList>
            <person name="Mao J.F."/>
        </authorList>
    </citation>
    <scope>NUCLEOTIDE SEQUENCE</scope>
    <source>
        <strain evidence="4">Huo1</strain>
        <tissue evidence="4">Leaf</tissue>
    </source>
</reference>
<gene>
    <name evidence="4" type="ORF">SASPL_102948</name>
</gene>
<organism evidence="4">
    <name type="scientific">Salvia splendens</name>
    <name type="common">Scarlet sage</name>
    <dbReference type="NCBI Taxonomy" id="180675"/>
    <lineage>
        <taxon>Eukaryota</taxon>
        <taxon>Viridiplantae</taxon>
        <taxon>Streptophyta</taxon>
        <taxon>Embryophyta</taxon>
        <taxon>Tracheophyta</taxon>
        <taxon>Spermatophyta</taxon>
        <taxon>Magnoliopsida</taxon>
        <taxon>eudicotyledons</taxon>
        <taxon>Gunneridae</taxon>
        <taxon>Pentapetalae</taxon>
        <taxon>asterids</taxon>
        <taxon>lamiids</taxon>
        <taxon>Lamiales</taxon>
        <taxon>Lamiaceae</taxon>
        <taxon>Nepetoideae</taxon>
        <taxon>Mentheae</taxon>
        <taxon>Salviinae</taxon>
        <taxon>Salvia</taxon>
        <taxon>Salvia subgen. Calosphace</taxon>
        <taxon>core Calosphace</taxon>
    </lineage>
</organism>
<feature type="compositionally biased region" description="Polar residues" evidence="2">
    <location>
        <begin position="1104"/>
        <end position="1113"/>
    </location>
</feature>
<keyword evidence="1" id="KW-0175">Coiled coil</keyword>
<dbReference type="InterPro" id="IPR001623">
    <property type="entry name" value="DnaJ_domain"/>
</dbReference>
<feature type="compositionally biased region" description="Low complexity" evidence="2">
    <location>
        <begin position="51"/>
        <end position="62"/>
    </location>
</feature>
<sequence>MLIHAQTSNARFATLYSCDLDEEHDTTDAKKKRKPLNSDSKTLAKATTNPSSLSISMESLSKSSHRRKHSTTRPNAFSSSFSFKTPYGDVLLSSGGERKSLQLHEYSEIFSGSSSIPVLDLSAMDERVGSGDIRSSKLDYTNIFSGLTHDDVFVPYEELLSASAKRAKPRVPVEGRPSRQESGSRHSSRKTGRLPSVASDRSIDRRVKLQESGSPPSTVKMERPSGVASDTSFDEGKLQESGSLHPSTKTERPSGVASDQSTDEIEQQFNLSFNRTNQINVDASDLKTHIAELHAVPGFTHFVDGSRPHKGKNDRPPLLNREVSRAWSFSAEVEPVNAKGGSSLEKSRLDKSHHVNEVNLKSPESDAPILSSHPTNLSDIKETRQSMASGFISKEEVSQKIGDESPDDFDDNSVDAVSVAALKKAIEQAQESIRIAKIIMERKKDGAQDGSKLRPISNRMKVAGRETKIDHEAFGSKNNSTRKKYEDLDPIFPAPAGIDGKLTPSLSHTVTCFPAEPAEGKRVSENVESDREPKEIFSGRSKLLFASNHIQSERTHADEDVKVEKLEKNVEADEVQRELFASNRIQSERTHAGEDVKVEKLEKNVEADEEQREGKSISGCEAVDVEPAKAGNSNSLVPPMSELASNLGRLEIGTEISKQRNITATHIKRSEVVPELVEGDLHASQRTQGMEKSWEEDELSQATFVHAEESESDWEKVLSSSQKNPEHDKAVDVAFKSFRIFPEGGVNEQRENDRDDKDQHEKKLEECDKIANARSVSNDMPDGLCNLVRNESLDQQKIDRKTETDSGCEADGQGHAETYDEEIRETRKNEGQLWFDQLKGVLLEVINKGKSDVPPDVGESKIKLDEDHQPQINVDKQWFADNADVPKSTEEPVPNQVEEEHVDTTFKSETIATNVMEASHCPNVQKTETEKTDYIKLGAGRGEGQEATYQEDITEAVNLSGGEASVIFDAPHTNGSGNIVAETEESCPVQSHSKVEEHQKSVKNSEEDVLKSNGSVSAHDEDKMEQGSSSRLDDEILRSNHLHRSASEEIFVKNELLDTFEGLPSDSRTEAVDVMDVDSEESLLQDEDVSKTTSDIHDAPQEYATENNRQNIPQDLESHFRGVELNFPDVDQVLEQDAERDEGPISDSSFEKTCEVSSEKSEECPENEKAATSNMEELSDDMVSDERKHADEQSEELHSQLHDEPIEMDKSSETEEAVYTDVNVEKDEEKHVRTKSMEEIDAKEGMQNFDSNDQQQRIEAIKKGREREKDRIVVERAIREARERAFAEVRERAERAAVERAATEVQQRVRAEAREKVEKPSVVKQPLDKAATEAKLKAERAAVERSTATEAKLKAERAAVERATAEARVRALEKAKSLKTSGELKSPADRHSTEKFSSSSRNNALKHSFSSSELETGANIESAQRRKARLERHQRIMERAAKALAEKNMRDHLVQKEQAERNRLAETLDADVKRWATGKEGNLRALLSTLQYILGPESGWQSISLTEIITTAAVKKAYRKATLCVHPDKLQQRGASVQQKYICEKVFDLLKAAWSRFNSDER</sequence>
<feature type="compositionally biased region" description="Basic and acidic residues" evidence="2">
    <location>
        <begin position="171"/>
        <end position="184"/>
    </location>
</feature>
<feature type="compositionally biased region" description="Basic and acidic residues" evidence="2">
    <location>
        <begin position="1223"/>
        <end position="1244"/>
    </location>
</feature>
<protein>
    <recommendedName>
        <fullName evidence="3">J domain-containing protein</fullName>
    </recommendedName>
</protein>
<evidence type="ECO:0000313" key="5">
    <source>
        <dbReference type="Proteomes" id="UP000298416"/>
    </source>
</evidence>
<feature type="compositionally biased region" description="Basic and acidic residues" evidence="2">
    <location>
        <begin position="1088"/>
        <end position="1100"/>
    </location>
</feature>
<evidence type="ECO:0000256" key="1">
    <source>
        <dbReference type="ARBA" id="ARBA00023054"/>
    </source>
</evidence>
<feature type="compositionally biased region" description="Basic and acidic residues" evidence="2">
    <location>
        <begin position="1018"/>
        <end position="1034"/>
    </location>
</feature>
<dbReference type="Gene3D" id="1.10.287.110">
    <property type="entry name" value="DnaJ domain"/>
    <property type="match status" value="1"/>
</dbReference>
<dbReference type="PROSITE" id="PS50076">
    <property type="entry name" value="DNAJ_2"/>
    <property type="match status" value="1"/>
</dbReference>
<dbReference type="Proteomes" id="UP000298416">
    <property type="component" value="Unassembled WGS sequence"/>
</dbReference>
<proteinExistence type="predicted"/>
<feature type="region of interest" description="Disordered" evidence="2">
    <location>
        <begin position="1079"/>
        <end position="1255"/>
    </location>
</feature>
<feature type="compositionally biased region" description="Basic and acidic residues" evidence="2">
    <location>
        <begin position="993"/>
        <end position="1010"/>
    </location>
</feature>
<evidence type="ECO:0000313" key="4">
    <source>
        <dbReference type="EMBL" id="KAG6438015.1"/>
    </source>
</evidence>
<accession>A0A8X8YS83</accession>
<feature type="compositionally biased region" description="Polar residues" evidence="2">
    <location>
        <begin position="1395"/>
        <end position="1422"/>
    </location>
</feature>
<dbReference type="GO" id="GO:0072583">
    <property type="term" value="P:clathrin-dependent endocytosis"/>
    <property type="evidence" value="ECO:0007669"/>
    <property type="project" value="TreeGrafter"/>
</dbReference>
<feature type="region of interest" description="Disordered" evidence="2">
    <location>
        <begin position="164"/>
        <end position="263"/>
    </location>
</feature>
<feature type="region of interest" description="Disordered" evidence="2">
    <location>
        <begin position="23"/>
        <end position="77"/>
    </location>
</feature>
<dbReference type="GO" id="GO:0031982">
    <property type="term" value="C:vesicle"/>
    <property type="evidence" value="ECO:0007669"/>
    <property type="project" value="TreeGrafter"/>
</dbReference>
<feature type="region of interest" description="Disordered" evidence="2">
    <location>
        <begin position="798"/>
        <end position="819"/>
    </location>
</feature>
<dbReference type="EMBL" id="PNBA02000001">
    <property type="protein sequence ID" value="KAG6438015.1"/>
    <property type="molecule type" value="Genomic_DNA"/>
</dbReference>
<evidence type="ECO:0000259" key="3">
    <source>
        <dbReference type="PROSITE" id="PS50076"/>
    </source>
</evidence>
<feature type="compositionally biased region" description="Basic and acidic residues" evidence="2">
    <location>
        <begin position="1184"/>
        <end position="1213"/>
    </location>
</feature>
<dbReference type="SUPFAM" id="SSF46565">
    <property type="entry name" value="Chaperone J-domain"/>
    <property type="match status" value="1"/>
</dbReference>
<dbReference type="PANTHER" id="PTHR23172:SF87">
    <property type="entry name" value="CHAPERONE DNAJ-DOMAIN SUPERFAMILY PROTEIN"/>
    <property type="match status" value="1"/>
</dbReference>
<comment type="caution">
    <text evidence="4">The sequence shown here is derived from an EMBL/GenBank/DDBJ whole genome shotgun (WGS) entry which is preliminary data.</text>
</comment>
<dbReference type="GO" id="GO:0005737">
    <property type="term" value="C:cytoplasm"/>
    <property type="evidence" value="ECO:0007669"/>
    <property type="project" value="TreeGrafter"/>
</dbReference>
<reference evidence="4" key="2">
    <citation type="submission" date="2020-08" db="EMBL/GenBank/DDBJ databases">
        <title>Plant Genome Project.</title>
        <authorList>
            <person name="Zhang R.-G."/>
        </authorList>
    </citation>
    <scope>NUCLEOTIDE SEQUENCE</scope>
    <source>
        <strain evidence="4">Huo1</strain>
        <tissue evidence="4">Leaf</tissue>
    </source>
</reference>
<feature type="compositionally biased region" description="Basic and acidic residues" evidence="2">
    <location>
        <begin position="1149"/>
        <end position="1169"/>
    </location>
</feature>
<feature type="domain" description="J" evidence="3">
    <location>
        <begin position="1498"/>
        <end position="1562"/>
    </location>
</feature>
<feature type="compositionally biased region" description="Polar residues" evidence="2">
    <location>
        <begin position="37"/>
        <end position="50"/>
    </location>
</feature>
<dbReference type="GO" id="GO:0030276">
    <property type="term" value="F:clathrin binding"/>
    <property type="evidence" value="ECO:0007669"/>
    <property type="project" value="TreeGrafter"/>
</dbReference>
<dbReference type="InterPro" id="IPR036869">
    <property type="entry name" value="J_dom_sf"/>
</dbReference>
<dbReference type="FunFam" id="1.10.287.110:FF:000009">
    <property type="entry name" value="Auxilin-related protein 1"/>
    <property type="match status" value="1"/>
</dbReference>
<feature type="region of interest" description="Disordered" evidence="2">
    <location>
        <begin position="1375"/>
        <end position="1428"/>
    </location>
</feature>
<feature type="region of interest" description="Disordered" evidence="2">
    <location>
        <begin position="391"/>
        <end position="412"/>
    </location>
</feature>
<dbReference type="GO" id="GO:0072318">
    <property type="term" value="P:clathrin coat disassembly"/>
    <property type="evidence" value="ECO:0007669"/>
    <property type="project" value="TreeGrafter"/>
</dbReference>
<keyword evidence="5" id="KW-1185">Reference proteome</keyword>
<name>A0A8X8YS83_SALSN</name>
<dbReference type="PANTHER" id="PTHR23172">
    <property type="entry name" value="AUXILIN/CYCLIN G-ASSOCIATED KINASE-RELATED"/>
    <property type="match status" value="1"/>
</dbReference>
<feature type="region of interest" description="Disordered" evidence="2">
    <location>
        <begin position="984"/>
        <end position="1034"/>
    </location>
</feature>
<feature type="compositionally biased region" description="Basic and acidic residues" evidence="2">
    <location>
        <begin position="393"/>
        <end position="403"/>
    </location>
</feature>
<evidence type="ECO:0000256" key="2">
    <source>
        <dbReference type="SAM" id="MobiDB-lite"/>
    </source>
</evidence>